<protein>
    <submittedName>
        <fullName evidence="2">Uncharacterized protein</fullName>
    </submittedName>
</protein>
<dbReference type="EMBL" id="VSSQ01000035">
    <property type="protein sequence ID" value="MPL67124.1"/>
    <property type="molecule type" value="Genomic_DNA"/>
</dbReference>
<dbReference type="PANTHER" id="PTHR37300">
    <property type="entry name" value="UPF0291 PROTEIN CBO2609/CLC_2481"/>
    <property type="match status" value="1"/>
</dbReference>
<sequence length="60" mass="7144">MNIQDLIKRINELAKKKRTLGLNSEEKLEQEELYKKYLAMIRGQVKGYLDNIEIIDQVKH</sequence>
<dbReference type="HAMAP" id="MF_01103">
    <property type="entry name" value="UPF0291"/>
    <property type="match status" value="1"/>
</dbReference>
<organism evidence="2">
    <name type="scientific">bioreactor metagenome</name>
    <dbReference type="NCBI Taxonomy" id="1076179"/>
    <lineage>
        <taxon>unclassified sequences</taxon>
        <taxon>metagenomes</taxon>
        <taxon>ecological metagenomes</taxon>
    </lineage>
</organism>
<evidence type="ECO:0000313" key="2">
    <source>
        <dbReference type="EMBL" id="MPL67124.1"/>
    </source>
</evidence>
<dbReference type="Pfam" id="PF05979">
    <property type="entry name" value="DUF896"/>
    <property type="match status" value="1"/>
</dbReference>
<evidence type="ECO:0000256" key="1">
    <source>
        <dbReference type="ARBA" id="ARBA00022490"/>
    </source>
</evidence>
<dbReference type="Gene3D" id="1.10.287.540">
    <property type="entry name" value="Helix hairpin bin"/>
    <property type="match status" value="1"/>
</dbReference>
<keyword evidence="1" id="KW-0963">Cytoplasm</keyword>
<gene>
    <name evidence="2" type="ORF">SDC9_12814</name>
</gene>
<dbReference type="PANTHER" id="PTHR37300:SF1">
    <property type="entry name" value="UPF0291 PROTEIN YNZC"/>
    <property type="match status" value="1"/>
</dbReference>
<comment type="caution">
    <text evidence="2">The sequence shown here is derived from an EMBL/GenBank/DDBJ whole genome shotgun (WGS) entry which is preliminary data.</text>
</comment>
<proteinExistence type="inferred from homology"/>
<dbReference type="SUPFAM" id="SSF158221">
    <property type="entry name" value="YnzC-like"/>
    <property type="match status" value="1"/>
</dbReference>
<reference evidence="2" key="1">
    <citation type="submission" date="2019-08" db="EMBL/GenBank/DDBJ databases">
        <authorList>
            <person name="Kucharzyk K."/>
            <person name="Murdoch R.W."/>
            <person name="Higgins S."/>
            <person name="Loffler F."/>
        </authorList>
    </citation>
    <scope>NUCLEOTIDE SEQUENCE</scope>
</reference>
<name>A0A644TJP6_9ZZZZ</name>
<accession>A0A644TJP6</accession>
<dbReference type="InterPro" id="IPR009242">
    <property type="entry name" value="DUF896"/>
</dbReference>
<dbReference type="AlphaFoldDB" id="A0A644TJP6"/>